<evidence type="ECO:0000256" key="6">
    <source>
        <dbReference type="PIRNR" id="PIRNR003101"/>
    </source>
</evidence>
<evidence type="ECO:0000259" key="7">
    <source>
        <dbReference type="SMART" id="SM00842"/>
    </source>
</evidence>
<name>A0A512NK21_9HYPH</name>
<keyword evidence="9" id="KW-1185">Reference proteome</keyword>
<keyword evidence="2 5" id="KW-0132">Cell division</keyword>
<dbReference type="CDD" id="cd24048">
    <property type="entry name" value="ASKHA_NBD_FtsA"/>
    <property type="match status" value="1"/>
</dbReference>
<dbReference type="Pfam" id="PF14450">
    <property type="entry name" value="FtsA"/>
    <property type="match status" value="1"/>
</dbReference>
<dbReference type="Pfam" id="PF02491">
    <property type="entry name" value="SHS2_FTSA"/>
    <property type="match status" value="1"/>
</dbReference>
<dbReference type="GO" id="GO:0032153">
    <property type="term" value="C:cell division site"/>
    <property type="evidence" value="ECO:0007669"/>
    <property type="project" value="UniProtKB-UniRule"/>
</dbReference>
<dbReference type="Proteomes" id="UP000321058">
    <property type="component" value="Unassembled WGS sequence"/>
</dbReference>
<keyword evidence="4 5" id="KW-0131">Cell cycle</keyword>
<dbReference type="AlphaFoldDB" id="A0A512NK21"/>
<dbReference type="Gene3D" id="3.30.420.40">
    <property type="match status" value="2"/>
</dbReference>
<comment type="caution">
    <text evidence="8">The sequence shown here is derived from an EMBL/GenBank/DDBJ whole genome shotgun (WGS) entry which is preliminary data.</text>
</comment>
<reference evidence="8 9" key="1">
    <citation type="submission" date="2019-07" db="EMBL/GenBank/DDBJ databases">
        <title>Whole genome shotgun sequence of Reyranella soli NBRC 108950.</title>
        <authorList>
            <person name="Hosoyama A."/>
            <person name="Uohara A."/>
            <person name="Ohji S."/>
            <person name="Ichikawa N."/>
        </authorList>
    </citation>
    <scope>NUCLEOTIDE SEQUENCE [LARGE SCALE GENOMIC DNA]</scope>
    <source>
        <strain evidence="8 9">NBRC 108950</strain>
    </source>
</reference>
<keyword evidence="1 5" id="KW-1003">Cell membrane</keyword>
<evidence type="ECO:0000256" key="1">
    <source>
        <dbReference type="ARBA" id="ARBA00022475"/>
    </source>
</evidence>
<dbReference type="InterPro" id="IPR043129">
    <property type="entry name" value="ATPase_NBD"/>
</dbReference>
<keyword evidence="3 5" id="KW-0472">Membrane</keyword>
<organism evidence="8 9">
    <name type="scientific">Reyranella soli</name>
    <dbReference type="NCBI Taxonomy" id="1230389"/>
    <lineage>
        <taxon>Bacteria</taxon>
        <taxon>Pseudomonadati</taxon>
        <taxon>Pseudomonadota</taxon>
        <taxon>Alphaproteobacteria</taxon>
        <taxon>Hyphomicrobiales</taxon>
        <taxon>Reyranellaceae</taxon>
        <taxon>Reyranella</taxon>
    </lineage>
</organism>
<dbReference type="SUPFAM" id="SSF53067">
    <property type="entry name" value="Actin-like ATPase domain"/>
    <property type="match status" value="2"/>
</dbReference>
<comment type="subunit">
    <text evidence="5">Self-interacts. Interacts with FtsZ.</text>
</comment>
<dbReference type="InterPro" id="IPR003494">
    <property type="entry name" value="SHS2_FtsA"/>
</dbReference>
<comment type="subcellular location">
    <subcellularLocation>
        <location evidence="5">Cell membrane</location>
        <topology evidence="5">Peripheral membrane protein</topology>
        <orientation evidence="5">Cytoplasmic side</orientation>
    </subcellularLocation>
    <text evidence="5">Localizes to the Z ring in an FtsZ-dependent manner. Targeted to the membrane through a conserved C-terminal amphipathic helix.</text>
</comment>
<evidence type="ECO:0000313" key="9">
    <source>
        <dbReference type="Proteomes" id="UP000321058"/>
    </source>
</evidence>
<dbReference type="PANTHER" id="PTHR32432:SF4">
    <property type="entry name" value="CELL DIVISION PROTEIN FTSA"/>
    <property type="match status" value="1"/>
</dbReference>
<dbReference type="EMBL" id="BKAJ01000125">
    <property type="protein sequence ID" value="GEP59286.1"/>
    <property type="molecule type" value="Genomic_DNA"/>
</dbReference>
<dbReference type="NCBIfam" id="TIGR01174">
    <property type="entry name" value="ftsA"/>
    <property type="match status" value="1"/>
</dbReference>
<dbReference type="InterPro" id="IPR020823">
    <property type="entry name" value="Cell_div_FtsA"/>
</dbReference>
<dbReference type="HAMAP" id="MF_02033">
    <property type="entry name" value="FtsA"/>
    <property type="match status" value="1"/>
</dbReference>
<dbReference type="SMART" id="SM00842">
    <property type="entry name" value="FtsA"/>
    <property type="match status" value="1"/>
</dbReference>
<comment type="function">
    <text evidence="5 6">Cell division protein that is involved in the assembly of the Z ring. May serve as a membrane anchor for the Z ring.</text>
</comment>
<sequence>MIAALDIGTSKVVCFVARVDGQGLRVVGIGHQPAQGMRSGNIVDMEAATRAISSAVSTAEEMCGEHVREVIVGVSGGSAASHNQSLDVAIGHHEIGERDVRRVQQHIHLPAETADRDIIHSEAIGFSVDGTPVRDARGMFGERLGVEVHLVTAASGSMRNLQVCVRRAHLEIADRVVAAHAAGLSSLVSDERDLGVTLIDMGGGTTSIAVFYEGHLVHVDSIPVGGEHVTRDIARGLSTPLAHAERMKTQIGRAVAKPNDEYDIIDVPLIGEEDRTRPNHIPRSILVGIIRPRVEETFELVRSRLEASGVDKLAGGRAVLVGGGCQLDGVPEVAASILNKKVRTGGPLRLAGLADSTGGPAFSAAAGLLAFALNNHAAGQAQQVPTETPSSRIGRIGSWIRENF</sequence>
<comment type="similarity">
    <text evidence="5 6">Belongs to the FtsA/MreB family.</text>
</comment>
<evidence type="ECO:0000313" key="8">
    <source>
        <dbReference type="EMBL" id="GEP59286.1"/>
    </source>
</evidence>
<proteinExistence type="inferred from homology"/>
<dbReference type="GO" id="GO:0043093">
    <property type="term" value="P:FtsZ-dependent cytokinesis"/>
    <property type="evidence" value="ECO:0007669"/>
    <property type="project" value="UniProtKB-UniRule"/>
</dbReference>
<evidence type="ECO:0000256" key="2">
    <source>
        <dbReference type="ARBA" id="ARBA00022618"/>
    </source>
</evidence>
<evidence type="ECO:0000256" key="5">
    <source>
        <dbReference type="HAMAP-Rule" id="MF_02033"/>
    </source>
</evidence>
<dbReference type="PIRSF" id="PIRSF003101">
    <property type="entry name" value="FtsA"/>
    <property type="match status" value="1"/>
</dbReference>
<evidence type="ECO:0000256" key="3">
    <source>
        <dbReference type="ARBA" id="ARBA00023136"/>
    </source>
</evidence>
<evidence type="ECO:0000256" key="4">
    <source>
        <dbReference type="ARBA" id="ARBA00023306"/>
    </source>
</evidence>
<accession>A0A512NK21</accession>
<gene>
    <name evidence="5 8" type="primary">ftsA</name>
    <name evidence="8" type="ORF">RSO01_64520</name>
</gene>
<dbReference type="InterPro" id="IPR050696">
    <property type="entry name" value="FtsA/MreB"/>
</dbReference>
<protein>
    <recommendedName>
        <fullName evidence="5 6">Cell division protein FtsA</fullName>
    </recommendedName>
</protein>
<dbReference type="PANTHER" id="PTHR32432">
    <property type="entry name" value="CELL DIVISION PROTEIN FTSA-RELATED"/>
    <property type="match status" value="1"/>
</dbReference>
<dbReference type="GO" id="GO:0009898">
    <property type="term" value="C:cytoplasmic side of plasma membrane"/>
    <property type="evidence" value="ECO:0007669"/>
    <property type="project" value="UniProtKB-UniRule"/>
</dbReference>
<feature type="domain" description="SHS2" evidence="7">
    <location>
        <begin position="2"/>
        <end position="186"/>
    </location>
</feature>